<feature type="chain" id="PRO_5022886499" description="Sortilin N-terminal domain-containing protein" evidence="4">
    <location>
        <begin position="21"/>
        <end position="1031"/>
    </location>
</feature>
<evidence type="ECO:0000256" key="1">
    <source>
        <dbReference type="ARBA" id="ARBA00022737"/>
    </source>
</evidence>
<dbReference type="EMBL" id="VOOR01000051">
    <property type="protein sequence ID" value="TXB61620.1"/>
    <property type="molecule type" value="Genomic_DNA"/>
</dbReference>
<gene>
    <name evidence="6" type="ORF">FRY97_18270</name>
</gene>
<feature type="coiled-coil region" evidence="2">
    <location>
        <begin position="975"/>
        <end position="1009"/>
    </location>
</feature>
<feature type="region of interest" description="Disordered" evidence="3">
    <location>
        <begin position="517"/>
        <end position="550"/>
    </location>
</feature>
<keyword evidence="7" id="KW-1185">Reference proteome</keyword>
<dbReference type="Proteomes" id="UP000321580">
    <property type="component" value="Unassembled WGS sequence"/>
</dbReference>
<evidence type="ECO:0000256" key="2">
    <source>
        <dbReference type="SAM" id="Coils"/>
    </source>
</evidence>
<dbReference type="Pfam" id="PF15902">
    <property type="entry name" value="Sortilin-Vps10"/>
    <property type="match status" value="1"/>
</dbReference>
<keyword evidence="1" id="KW-0677">Repeat</keyword>
<dbReference type="SUPFAM" id="SSF50939">
    <property type="entry name" value="Sialidases"/>
    <property type="match status" value="2"/>
</dbReference>
<evidence type="ECO:0000313" key="7">
    <source>
        <dbReference type="Proteomes" id="UP000321580"/>
    </source>
</evidence>
<protein>
    <recommendedName>
        <fullName evidence="5">Sortilin N-terminal domain-containing protein</fullName>
    </recommendedName>
</protein>
<dbReference type="PANTHER" id="PTHR43739">
    <property type="entry name" value="XYLOGLUCANASE (EUROFUNG)"/>
    <property type="match status" value="1"/>
</dbReference>
<dbReference type="RefSeq" id="WP_147169013.1">
    <property type="nucleotide sequence ID" value="NZ_VOOR01000051.1"/>
</dbReference>
<dbReference type="GO" id="GO:0010411">
    <property type="term" value="P:xyloglucan metabolic process"/>
    <property type="evidence" value="ECO:0007669"/>
    <property type="project" value="TreeGrafter"/>
</dbReference>
<evidence type="ECO:0000313" key="6">
    <source>
        <dbReference type="EMBL" id="TXB61620.1"/>
    </source>
</evidence>
<feature type="compositionally biased region" description="Basic and acidic residues" evidence="3">
    <location>
        <begin position="517"/>
        <end position="526"/>
    </location>
</feature>
<evidence type="ECO:0000256" key="4">
    <source>
        <dbReference type="SAM" id="SignalP"/>
    </source>
</evidence>
<dbReference type="Gene3D" id="2.130.10.10">
    <property type="entry name" value="YVTN repeat-like/Quinoprotein amine dehydrogenase"/>
    <property type="match status" value="5"/>
</dbReference>
<dbReference type="PANTHER" id="PTHR43739:SF5">
    <property type="entry name" value="EXO-ALPHA-SIALIDASE"/>
    <property type="match status" value="1"/>
</dbReference>
<dbReference type="AlphaFoldDB" id="A0A5C6RIW5"/>
<feature type="compositionally biased region" description="Polar residues" evidence="3">
    <location>
        <begin position="528"/>
        <end position="550"/>
    </location>
</feature>
<sequence>MKRIAYLFFCGLLSWTSINAQETPALNAEGLFGDLSARHIGPALMSGRITDLEGHPTNSRILYAGAAGGGVWRSNDGGITFNSIFDDYPQSIGAIEVDPTDPDLSIWVGTGETWTRNSVSVGKGLFKTTDGGQTWKLMGLENSERISSILVNPNNPKEVFVGVLGALWGDSEDRGVYKTADGGQSWEKILYTNATTGCADLVMAPDDPQTLYASMWEFRRTAWSFSSGGQSSALYKSTDGGATWAKIHNGFPEGKLGRIAVAVAPSNPSRLYAVIESEKNEDKGLYRSDDAGQSWEHLNKDFELTVRPFYFSRIVVSPANADKIAKAGLNGSISEDGGNTFRAIGSGVHADVHDFWFDPNDADRMYLGCDGGVYRSWDGGRGWEMVKGLPVSQYYHVAVDMQEPFRIYGGLQDNGSWVGPSQSVGGIEARDWTEVGYGDGFRVYPHPTDPNICYSEMQGAEAIWRVDLEKQQSKIIKPYPEKGSPDLRFNWNTPITTSAHQPDRLYVGSQFVHRSDDRGETWKRISPDLTTNDPAKQNQEDSGGLSKDNSGAENHCTIFTIAESPLNEKLIFVGTDDGNVQRTKDGGQSWVDLTANFPGLPKNTWAYHIEPSHFDENVVYAVFEGHTQNDHTPYVYRSKDGGLTWRSITTPQLEGFARCLQEDLANPNLLYLGTELGLYITLDGGQNWAKFTNNMPAVAVHHLTLHPRDHSLVMATHGRGIIIIDDVTPLRKLTPEMAAQEVVFMEQPASVIYEAPSFGGNAAYGEFVGDNPSRSAKVVYYLKKRHIFGPMKLEVLDSKGEKIAELTPGKSKGINIVPWNYRYRMPKVAKAKTFSRGGFAAPTVPPGVYTLRMAKGKTTYESTLELIADPASVHTAEERLAQHETAMQLYAMNEELAYLVDQLDQVSAGVSQRLEAEAPKKLKQELIGYQGALEKLREGLVVTTGDNYVGAAAPQLRERMGSLYSEVVGYAGRPSNAQMDNLALLKGELQQATEEAGQLMGQLQTLNKKLAANGLEALSFRSKEEFMEADQ</sequence>
<reference evidence="6 7" key="1">
    <citation type="submission" date="2019-08" db="EMBL/GenBank/DDBJ databases">
        <title>Genome of Phaeodactylibacter luteus.</title>
        <authorList>
            <person name="Bowman J.P."/>
        </authorList>
    </citation>
    <scope>NUCLEOTIDE SEQUENCE [LARGE SCALE GENOMIC DNA]</scope>
    <source>
        <strain evidence="6 7">KCTC 42180</strain>
    </source>
</reference>
<proteinExistence type="predicted"/>
<dbReference type="InterPro" id="IPR036278">
    <property type="entry name" value="Sialidase_sf"/>
</dbReference>
<feature type="signal peptide" evidence="4">
    <location>
        <begin position="1"/>
        <end position="20"/>
    </location>
</feature>
<accession>A0A5C6RIW5</accession>
<dbReference type="InterPro" id="IPR031778">
    <property type="entry name" value="Sortilin_N"/>
</dbReference>
<dbReference type="InterPro" id="IPR015943">
    <property type="entry name" value="WD40/YVTN_repeat-like_dom_sf"/>
</dbReference>
<evidence type="ECO:0000256" key="3">
    <source>
        <dbReference type="SAM" id="MobiDB-lite"/>
    </source>
</evidence>
<name>A0A5C6RIW5_9BACT</name>
<keyword evidence="4" id="KW-0732">Signal</keyword>
<dbReference type="CDD" id="cd15482">
    <property type="entry name" value="Sialidase_non-viral"/>
    <property type="match status" value="2"/>
</dbReference>
<organism evidence="6 7">
    <name type="scientific">Phaeodactylibacter luteus</name>
    <dbReference type="NCBI Taxonomy" id="1564516"/>
    <lineage>
        <taxon>Bacteria</taxon>
        <taxon>Pseudomonadati</taxon>
        <taxon>Bacteroidota</taxon>
        <taxon>Saprospiria</taxon>
        <taxon>Saprospirales</taxon>
        <taxon>Haliscomenobacteraceae</taxon>
        <taxon>Phaeodactylibacter</taxon>
    </lineage>
</organism>
<dbReference type="InterPro" id="IPR052025">
    <property type="entry name" value="Xyloglucanase_GH74"/>
</dbReference>
<evidence type="ECO:0000259" key="5">
    <source>
        <dbReference type="Pfam" id="PF15902"/>
    </source>
</evidence>
<keyword evidence="2" id="KW-0175">Coiled coil</keyword>
<feature type="domain" description="Sortilin N-terminal" evidence="5">
    <location>
        <begin position="125"/>
        <end position="251"/>
    </location>
</feature>
<comment type="caution">
    <text evidence="6">The sequence shown here is derived from an EMBL/GenBank/DDBJ whole genome shotgun (WGS) entry which is preliminary data.</text>
</comment>
<dbReference type="OrthoDB" id="9757809at2"/>